<name>A0A9X1V115_9FLAO</name>
<dbReference type="InterPro" id="IPR050834">
    <property type="entry name" value="Glycosyltransf_2"/>
</dbReference>
<feature type="domain" description="Glycosyltransferase 2-like" evidence="1">
    <location>
        <begin position="10"/>
        <end position="143"/>
    </location>
</feature>
<dbReference type="InterPro" id="IPR001173">
    <property type="entry name" value="Glyco_trans_2-like"/>
</dbReference>
<evidence type="ECO:0000313" key="3">
    <source>
        <dbReference type="Proteomes" id="UP001139344"/>
    </source>
</evidence>
<dbReference type="Pfam" id="PF00535">
    <property type="entry name" value="Glycos_transf_2"/>
    <property type="match status" value="1"/>
</dbReference>
<dbReference type="Proteomes" id="UP001139344">
    <property type="component" value="Unassembled WGS sequence"/>
</dbReference>
<gene>
    <name evidence="2" type="ORF">LU635_15415</name>
</gene>
<comment type="caution">
    <text evidence="2">The sequence shown here is derived from an EMBL/GenBank/DDBJ whole genome shotgun (WGS) entry which is preliminary data.</text>
</comment>
<keyword evidence="2" id="KW-0808">Transferase</keyword>
<dbReference type="SUPFAM" id="SSF53448">
    <property type="entry name" value="Nucleotide-diphospho-sugar transferases"/>
    <property type="match status" value="1"/>
</dbReference>
<dbReference type="InterPro" id="IPR029044">
    <property type="entry name" value="Nucleotide-diphossugar_trans"/>
</dbReference>
<evidence type="ECO:0000313" key="2">
    <source>
        <dbReference type="EMBL" id="MCG9973039.1"/>
    </source>
</evidence>
<protein>
    <submittedName>
        <fullName evidence="2">Glycosyltransferase</fullName>
        <ecNumber evidence="2">2.4.-.-</ecNumber>
    </submittedName>
</protein>
<organism evidence="2 3">
    <name type="scientific">Christiangramia crocea</name>
    <dbReference type="NCBI Taxonomy" id="2904124"/>
    <lineage>
        <taxon>Bacteria</taxon>
        <taxon>Pseudomonadati</taxon>
        <taxon>Bacteroidota</taxon>
        <taxon>Flavobacteriia</taxon>
        <taxon>Flavobacteriales</taxon>
        <taxon>Flavobacteriaceae</taxon>
        <taxon>Christiangramia</taxon>
    </lineage>
</organism>
<dbReference type="EMBL" id="JAJSON010000026">
    <property type="protein sequence ID" value="MCG9973039.1"/>
    <property type="molecule type" value="Genomic_DNA"/>
</dbReference>
<keyword evidence="2" id="KW-0328">Glycosyltransferase</keyword>
<evidence type="ECO:0000259" key="1">
    <source>
        <dbReference type="Pfam" id="PF00535"/>
    </source>
</evidence>
<keyword evidence="3" id="KW-1185">Reference proteome</keyword>
<dbReference type="EC" id="2.4.-.-" evidence="2"/>
<dbReference type="GO" id="GO:0016757">
    <property type="term" value="F:glycosyltransferase activity"/>
    <property type="evidence" value="ECO:0007669"/>
    <property type="project" value="UniProtKB-KW"/>
</dbReference>
<dbReference type="PANTHER" id="PTHR43685">
    <property type="entry name" value="GLYCOSYLTRANSFERASE"/>
    <property type="match status" value="1"/>
</dbReference>
<sequence>MIKEEKISFSLIVCTYERASSLKRLLDSVKKQTEYPDEILIIDGSVTEETKKIIDEYQYAKLKYFKVGEEDRGLTKQRNYGIRHSGNVDVICFADDDLVLEKNYFAQLLSTYRKKPEAIAVGGWIDDDTYWRKEEGNYKPKFDEFIIDNYVRKLGQRNVFRKRLGLLSDKPPGFMPEFSHGFSTGFLPPSDKIYEVEFFMGGVSSYRSCLFQKIKFSSYFEGYGLYEDMDFCLRTSKIGQLYVNCAARVVHYHEQAGRPNKYKFGKMVIRNGWYVWRVKYPDPSLKARLKWHGTAYLLTLVRLGNVISTPKRKEALTESFGRIAGWFSLIFKNRTSE</sequence>
<proteinExistence type="predicted"/>
<dbReference type="PANTHER" id="PTHR43685:SF3">
    <property type="entry name" value="SLR2126 PROTEIN"/>
    <property type="match status" value="1"/>
</dbReference>
<dbReference type="Gene3D" id="3.90.550.10">
    <property type="entry name" value="Spore Coat Polysaccharide Biosynthesis Protein SpsA, Chain A"/>
    <property type="match status" value="1"/>
</dbReference>
<accession>A0A9X1V115</accession>
<reference evidence="2" key="1">
    <citation type="submission" date="2021-12" db="EMBL/GenBank/DDBJ databases">
        <title>Description of Gramella crocea sp. nov., a new bacterium isolated from activated sludge.</title>
        <authorList>
            <person name="Zhang X."/>
        </authorList>
    </citation>
    <scope>NUCLEOTIDE SEQUENCE</scope>
    <source>
        <strain evidence="2">YB25</strain>
    </source>
</reference>
<dbReference type="CDD" id="cd00761">
    <property type="entry name" value="Glyco_tranf_GTA_type"/>
    <property type="match status" value="1"/>
</dbReference>
<dbReference type="RefSeq" id="WP_240100398.1">
    <property type="nucleotide sequence ID" value="NZ_JAJSON010000026.1"/>
</dbReference>
<dbReference type="AlphaFoldDB" id="A0A9X1V115"/>